<dbReference type="SUPFAM" id="SSF140383">
    <property type="entry name" value="BSD domain-like"/>
    <property type="match status" value="1"/>
</dbReference>
<feature type="domain" description="BSD" evidence="2">
    <location>
        <begin position="250"/>
        <end position="302"/>
    </location>
</feature>
<dbReference type="GeneID" id="34945505"/>
<dbReference type="InterPro" id="IPR051494">
    <property type="entry name" value="BSD_domain-containing"/>
</dbReference>
<dbReference type="InterPro" id="IPR035925">
    <property type="entry name" value="BSD_dom_sf"/>
</dbReference>
<feature type="region of interest" description="Disordered" evidence="1">
    <location>
        <begin position="14"/>
        <end position="62"/>
    </location>
</feature>
<dbReference type="Pfam" id="PF03909">
    <property type="entry name" value="BSD"/>
    <property type="match status" value="1"/>
</dbReference>
<dbReference type="Gene3D" id="1.10.3970.10">
    <property type="entry name" value="BSD domain"/>
    <property type="match status" value="1"/>
</dbReference>
<organism evidence="3 4">
    <name type="scientific">Ostreococcus tauri</name>
    <name type="common">Marine green alga</name>
    <dbReference type="NCBI Taxonomy" id="70448"/>
    <lineage>
        <taxon>Eukaryota</taxon>
        <taxon>Viridiplantae</taxon>
        <taxon>Chlorophyta</taxon>
        <taxon>Mamiellophyceae</taxon>
        <taxon>Mamiellales</taxon>
        <taxon>Bathycoccaceae</taxon>
        <taxon>Ostreococcus</taxon>
    </lineage>
</organism>
<dbReference type="Proteomes" id="UP000009170">
    <property type="component" value="Unassembled WGS sequence"/>
</dbReference>
<evidence type="ECO:0000259" key="2">
    <source>
        <dbReference type="PROSITE" id="PS50858"/>
    </source>
</evidence>
<feature type="compositionally biased region" description="Acidic residues" evidence="1">
    <location>
        <begin position="380"/>
        <end position="407"/>
    </location>
</feature>
<reference evidence="3 4" key="2">
    <citation type="journal article" date="2014" name="BMC Genomics">
        <title>An improved genome of the model marine alga Ostreococcus tauri unfolds by assessing Illumina de novo assemblies.</title>
        <authorList>
            <person name="Blanc-Mathieu R."/>
            <person name="Verhelst B."/>
            <person name="Derelle E."/>
            <person name="Rombauts S."/>
            <person name="Bouget F.Y."/>
            <person name="Carre I."/>
            <person name="Chateau A."/>
            <person name="Eyre-Walker A."/>
            <person name="Grimsley N."/>
            <person name="Moreau H."/>
            <person name="Piegu B."/>
            <person name="Rivals E."/>
            <person name="Schackwitz W."/>
            <person name="Van de Peer Y."/>
            <person name="Piganeau G."/>
        </authorList>
    </citation>
    <scope>NUCLEOTIDE SEQUENCE [LARGE SCALE GENOMIC DNA]</scope>
    <source>
        <strain evidence="4">OTTH 0595 / CCAP 157/2 / RCC745</strain>
    </source>
</reference>
<dbReference type="PANTHER" id="PTHR16019">
    <property type="entry name" value="SYNAPSE-ASSOCIATED PROTEIN"/>
    <property type="match status" value="1"/>
</dbReference>
<dbReference type="KEGG" id="ota:OT_ostta01g02720"/>
<feature type="region of interest" description="Disordered" evidence="1">
    <location>
        <begin position="108"/>
        <end position="130"/>
    </location>
</feature>
<dbReference type="InterPro" id="IPR005607">
    <property type="entry name" value="BSD_dom"/>
</dbReference>
<gene>
    <name evidence="3" type="ORF">OT_ostta01g02720</name>
</gene>
<sequence length="407" mass="45911">MNFLRRVGDVMNDAFAESDSDPASDEDEDGVRAERRRFEDVGASEVVEPRTSKDGDGDDARWRRNELMTTAFTFGRDTLEKLKDVSKGVGKELAEGLRDIKEQVKEDLATFGESEEEEEEGTTRHSERTNGEMDEASGLVFTGDGVMITGDEDEVALKVNDELEKVGEKIELLGQKMFVGAGKILNQVKETTRDAIKETHEAIKETRDAFAKDTKPKRVRDEFALSVHAIQRDSRTYCDEPKEKELYKRFRGEFTIGTRVREISTVLDSNNFMKELFARIVPTVVDEDTFWCRYFFKIYELEIEFGRKELPEIPVKGGTESESNESAQELSVKEGNKVHARVASLATDEEEFDSDSSLAKNEWTKIKQRSSDAAATSSEDGPETTPDDDTPIDDADTDEIDEDWGLS</sequence>
<dbReference type="RefSeq" id="XP_022838218.1">
    <property type="nucleotide sequence ID" value="XM_022985330.1"/>
</dbReference>
<proteinExistence type="predicted"/>
<feature type="compositionally biased region" description="Polar residues" evidence="1">
    <location>
        <begin position="320"/>
        <end position="329"/>
    </location>
</feature>
<dbReference type="OrthoDB" id="498983at2759"/>
<keyword evidence="4" id="KW-1185">Reference proteome</keyword>
<feature type="compositionally biased region" description="Basic and acidic residues" evidence="1">
    <location>
        <begin position="121"/>
        <end position="130"/>
    </location>
</feature>
<dbReference type="AlphaFoldDB" id="A0A090LXX1"/>
<protein>
    <submittedName>
        <fullName evidence="3">BSD</fullName>
    </submittedName>
</protein>
<dbReference type="EMBL" id="CAID01000001">
    <property type="protein sequence ID" value="CEF96656.1"/>
    <property type="molecule type" value="Genomic_DNA"/>
</dbReference>
<evidence type="ECO:0000313" key="3">
    <source>
        <dbReference type="EMBL" id="CEF96656.1"/>
    </source>
</evidence>
<feature type="compositionally biased region" description="Basic and acidic residues" evidence="1">
    <location>
        <begin position="30"/>
        <end position="40"/>
    </location>
</feature>
<feature type="compositionally biased region" description="Acidic residues" evidence="1">
    <location>
        <begin position="16"/>
        <end position="29"/>
    </location>
</feature>
<evidence type="ECO:0000313" key="4">
    <source>
        <dbReference type="Proteomes" id="UP000009170"/>
    </source>
</evidence>
<dbReference type="PANTHER" id="PTHR16019:SF5">
    <property type="entry name" value="BSD DOMAIN-CONTAINING PROTEIN 1"/>
    <property type="match status" value="1"/>
</dbReference>
<dbReference type="GO" id="GO:0005737">
    <property type="term" value="C:cytoplasm"/>
    <property type="evidence" value="ECO:0007669"/>
    <property type="project" value="TreeGrafter"/>
</dbReference>
<reference evidence="4" key="1">
    <citation type="journal article" date="2006" name="Proc. Natl. Acad. Sci. U.S.A.">
        <title>Genome analysis of the smallest free-living eukaryote Ostreococcus tauri unveils many unique features.</title>
        <authorList>
            <person name="Derelle E."/>
            <person name="Ferraz C."/>
            <person name="Rombauts S."/>
            <person name="Rouze P."/>
            <person name="Worden A.Z."/>
            <person name="Robbens S."/>
            <person name="Partensky F."/>
            <person name="Degroeve S."/>
            <person name="Echeynie S."/>
            <person name="Cooke R."/>
            <person name="Saeys Y."/>
            <person name="Wuyts J."/>
            <person name="Jabbari K."/>
            <person name="Bowler C."/>
            <person name="Panaud O."/>
            <person name="Piegu B."/>
            <person name="Ball S.G."/>
            <person name="Ral J.-P."/>
            <person name="Bouget F.-Y."/>
            <person name="Piganeau G."/>
            <person name="De Baets B."/>
            <person name="Picard A."/>
            <person name="Delseny M."/>
            <person name="Demaille J."/>
            <person name="Van de Peer Y."/>
            <person name="Moreau H."/>
        </authorList>
    </citation>
    <scope>NUCLEOTIDE SEQUENCE [LARGE SCALE GENOMIC DNA]</scope>
    <source>
        <strain evidence="4">OTTH 0595 / CCAP 157/2 / RCC745</strain>
    </source>
</reference>
<evidence type="ECO:0000256" key="1">
    <source>
        <dbReference type="SAM" id="MobiDB-lite"/>
    </source>
</evidence>
<feature type="compositionally biased region" description="Basic and acidic residues" evidence="1">
    <location>
        <begin position="47"/>
        <end position="62"/>
    </location>
</feature>
<comment type="caution">
    <text evidence="3">The sequence shown here is derived from an EMBL/GenBank/DDBJ whole genome shotgun (WGS) entry which is preliminary data.</text>
</comment>
<name>A0A090LXX1_OSTTA</name>
<dbReference type="InParanoid" id="A0A090LXX1"/>
<dbReference type="SMART" id="SM00751">
    <property type="entry name" value="BSD"/>
    <property type="match status" value="1"/>
</dbReference>
<accession>A0A090LXX1</accession>
<dbReference type="PROSITE" id="PS50858">
    <property type="entry name" value="BSD"/>
    <property type="match status" value="1"/>
</dbReference>
<feature type="region of interest" description="Disordered" evidence="1">
    <location>
        <begin position="314"/>
        <end position="407"/>
    </location>
</feature>